<evidence type="ECO:0000256" key="1">
    <source>
        <dbReference type="ARBA" id="ARBA00004123"/>
    </source>
</evidence>
<feature type="region of interest" description="Disordered" evidence="6">
    <location>
        <begin position="28"/>
        <end position="73"/>
    </location>
</feature>
<evidence type="ECO:0000256" key="5">
    <source>
        <dbReference type="ARBA" id="ARBA00023242"/>
    </source>
</evidence>
<protein>
    <recommendedName>
        <fullName evidence="8">BED-type domain-containing protein</fullName>
    </recommendedName>
</protein>
<feature type="compositionally biased region" description="Basic and acidic residues" evidence="6">
    <location>
        <begin position="34"/>
        <end position="53"/>
    </location>
</feature>
<proteinExistence type="predicted"/>
<accession>A0A1X7V7Q1</accession>
<dbReference type="PANTHER" id="PTHR46481">
    <property type="entry name" value="ZINC FINGER BED DOMAIN-CONTAINING PROTEIN 4"/>
    <property type="match status" value="1"/>
</dbReference>
<evidence type="ECO:0000256" key="6">
    <source>
        <dbReference type="SAM" id="MobiDB-lite"/>
    </source>
</evidence>
<dbReference type="AlphaFoldDB" id="A0A1X7V7Q1"/>
<dbReference type="GO" id="GO:0005634">
    <property type="term" value="C:nucleus"/>
    <property type="evidence" value="ECO:0007669"/>
    <property type="project" value="UniProtKB-SubCell"/>
</dbReference>
<keyword evidence="3" id="KW-0863">Zinc-finger</keyword>
<evidence type="ECO:0000256" key="3">
    <source>
        <dbReference type="ARBA" id="ARBA00022771"/>
    </source>
</evidence>
<evidence type="ECO:0000256" key="4">
    <source>
        <dbReference type="ARBA" id="ARBA00022833"/>
    </source>
</evidence>
<evidence type="ECO:0000313" key="7">
    <source>
        <dbReference type="EnsemblMetazoa" id="Aqu2.1.36315_001"/>
    </source>
</evidence>
<dbReference type="InterPro" id="IPR052035">
    <property type="entry name" value="ZnF_BED_domain_contain"/>
</dbReference>
<evidence type="ECO:0008006" key="8">
    <source>
        <dbReference type="Google" id="ProtNLM"/>
    </source>
</evidence>
<dbReference type="SUPFAM" id="SSF140996">
    <property type="entry name" value="Hermes dimerisation domain"/>
    <property type="match status" value="1"/>
</dbReference>
<evidence type="ECO:0000256" key="2">
    <source>
        <dbReference type="ARBA" id="ARBA00022723"/>
    </source>
</evidence>
<sequence length="135" mass="15618">MSLQVLRKRKPFVTCEIKFLTSGNTTNLTNHLESNNDKKHTELTETRESEKSAKRQKQQESATKQLMLQSSKQRTHGYGKSLCHASFDRTLVNMLVADFQPASIVEDEGFARFLKVIDERYQPPSCRTFMRDHLP</sequence>
<keyword evidence="4" id="KW-0862">Zinc</keyword>
<feature type="compositionally biased region" description="Polar residues" evidence="6">
    <location>
        <begin position="59"/>
        <end position="72"/>
    </location>
</feature>
<dbReference type="InParanoid" id="A0A1X7V7Q1"/>
<dbReference type="EnsemblMetazoa" id="Aqu2.1.36315_001">
    <property type="protein sequence ID" value="Aqu2.1.36315_001"/>
    <property type="gene ID" value="Aqu2.1.36315"/>
</dbReference>
<name>A0A1X7V7Q1_AMPQE</name>
<dbReference type="GO" id="GO:0008270">
    <property type="term" value="F:zinc ion binding"/>
    <property type="evidence" value="ECO:0007669"/>
    <property type="project" value="UniProtKB-KW"/>
</dbReference>
<dbReference type="PANTHER" id="PTHR46481:SF10">
    <property type="entry name" value="ZINC FINGER BED DOMAIN-CONTAINING PROTEIN 39"/>
    <property type="match status" value="1"/>
</dbReference>
<comment type="subcellular location">
    <subcellularLocation>
        <location evidence="1">Nucleus</location>
    </subcellularLocation>
</comment>
<reference evidence="7" key="1">
    <citation type="submission" date="2017-05" db="UniProtKB">
        <authorList>
            <consortium name="EnsemblMetazoa"/>
        </authorList>
    </citation>
    <scope>IDENTIFICATION</scope>
</reference>
<keyword evidence="5" id="KW-0539">Nucleus</keyword>
<organism evidence="7">
    <name type="scientific">Amphimedon queenslandica</name>
    <name type="common">Sponge</name>
    <dbReference type="NCBI Taxonomy" id="400682"/>
    <lineage>
        <taxon>Eukaryota</taxon>
        <taxon>Metazoa</taxon>
        <taxon>Porifera</taxon>
        <taxon>Demospongiae</taxon>
        <taxon>Heteroscleromorpha</taxon>
        <taxon>Haplosclerida</taxon>
        <taxon>Niphatidae</taxon>
        <taxon>Amphimedon</taxon>
    </lineage>
</organism>
<keyword evidence="2" id="KW-0479">Metal-binding</keyword>